<keyword evidence="2" id="KW-0067">ATP-binding</keyword>
<dbReference type="Gene3D" id="1.20.1270.10">
    <property type="match status" value="1"/>
</dbReference>
<dbReference type="PANTHER" id="PTHR45639:SF10">
    <property type="entry name" value="HEAT SHOCK 70 KDA PROTEIN 16 ISOFORM X1"/>
    <property type="match status" value="1"/>
</dbReference>
<proteinExistence type="predicted"/>
<dbReference type="Pfam" id="PF00012">
    <property type="entry name" value="HSP70"/>
    <property type="match status" value="1"/>
</dbReference>
<keyword evidence="1" id="KW-0547">Nucleotide-binding</keyword>
<dbReference type="InterPro" id="IPR029048">
    <property type="entry name" value="HSP70_C_sf"/>
</dbReference>
<keyword evidence="4" id="KW-0346">Stress response</keyword>
<evidence type="ECO:0000256" key="1">
    <source>
        <dbReference type="ARBA" id="ARBA00022741"/>
    </source>
</evidence>
<evidence type="ECO:0000256" key="2">
    <source>
        <dbReference type="ARBA" id="ARBA00022840"/>
    </source>
</evidence>
<dbReference type="AlphaFoldDB" id="A0A438ISC4"/>
<name>A0A438ISC4_VITVI</name>
<dbReference type="GO" id="GO:0005524">
    <property type="term" value="F:ATP binding"/>
    <property type="evidence" value="ECO:0007669"/>
    <property type="project" value="UniProtKB-KW"/>
</dbReference>
<protein>
    <submittedName>
        <fullName evidence="4">Heat shock 70 kDa protein 16</fullName>
    </submittedName>
</protein>
<feature type="compositionally biased region" description="Low complexity" evidence="3">
    <location>
        <begin position="128"/>
        <end position="141"/>
    </location>
</feature>
<evidence type="ECO:0000313" key="4">
    <source>
        <dbReference type="EMBL" id="RVW99525.1"/>
    </source>
</evidence>
<dbReference type="InterPro" id="IPR029047">
    <property type="entry name" value="HSP70_peptide-bd_sf"/>
</dbReference>
<dbReference type="Gene3D" id="2.60.34.10">
    <property type="entry name" value="Substrate Binding Domain Of DNAk, Chain A, domain 1"/>
    <property type="match status" value="1"/>
</dbReference>
<feature type="region of interest" description="Disordered" evidence="3">
    <location>
        <begin position="108"/>
        <end position="183"/>
    </location>
</feature>
<dbReference type="PANTHER" id="PTHR45639">
    <property type="entry name" value="HSC70CB, ISOFORM G-RELATED"/>
    <property type="match status" value="1"/>
</dbReference>
<feature type="compositionally biased region" description="Basic and acidic residues" evidence="3">
    <location>
        <begin position="111"/>
        <end position="127"/>
    </location>
</feature>
<dbReference type="SUPFAM" id="SSF100934">
    <property type="entry name" value="Heat shock protein 70kD (HSP70), C-terminal subdomain"/>
    <property type="match status" value="1"/>
</dbReference>
<dbReference type="Proteomes" id="UP000288805">
    <property type="component" value="Unassembled WGS sequence"/>
</dbReference>
<reference evidence="4 5" key="1">
    <citation type="journal article" date="2018" name="PLoS Genet.">
        <title>Population sequencing reveals clonal diversity and ancestral inbreeding in the grapevine cultivar Chardonnay.</title>
        <authorList>
            <person name="Roach M.J."/>
            <person name="Johnson D.L."/>
            <person name="Bohlmann J."/>
            <person name="van Vuuren H.J."/>
            <person name="Jones S.J."/>
            <person name="Pretorius I.S."/>
            <person name="Schmidt S.A."/>
            <person name="Borneman A.R."/>
        </authorList>
    </citation>
    <scope>NUCLEOTIDE SEQUENCE [LARGE SCALE GENOMIC DNA]</scope>
    <source>
        <strain evidence="5">cv. Chardonnay</strain>
        <tissue evidence="4">Leaf</tissue>
    </source>
</reference>
<dbReference type="GO" id="GO:0140662">
    <property type="term" value="F:ATP-dependent protein folding chaperone"/>
    <property type="evidence" value="ECO:0007669"/>
    <property type="project" value="InterPro"/>
</dbReference>
<accession>A0A438ISC4</accession>
<feature type="region of interest" description="Disordered" evidence="3">
    <location>
        <begin position="337"/>
        <end position="356"/>
    </location>
</feature>
<gene>
    <name evidence="4" type="primary">HSP70-16_1</name>
    <name evidence="4" type="ORF">CK203_021482</name>
</gene>
<comment type="caution">
    <text evidence="4">The sequence shown here is derived from an EMBL/GenBank/DDBJ whole genome shotgun (WGS) entry which is preliminary data.</text>
</comment>
<sequence>MQVQDSLPFSIGFSSDEVPICTMTNSILFPKGQPIPSAKILTFQRSSLFHLEAFYANPNELPAGMPSKIGCFTIGPFQASHGAKVKVKVHLNVHGIVTVESASLIEDHEDDSVTRDHAQLNSDKMEAESVSGSGSSVAVENGVEDGTSTQSKSSQTTSAELSEAQEKEIQLTQQDRTVEQTKEKKNALESYVYDMRNKLFHTYRSFASDQEREGISRSLQQTEDWLYEDGDDETENAYSSRLEDLKMLVDPIENRYKDEEARAQATRDLLNCIVEHRMSVGSLPPNDGEQILNECNKAEQWLRERTQQQESLSKNTDPVLWSSDIKKMTEDLDLKCKNILGSRTSPNPEDHKGTGP</sequence>
<dbReference type="SUPFAM" id="SSF100920">
    <property type="entry name" value="Heat shock protein 70kD (HSP70), peptide-binding domain"/>
    <property type="match status" value="1"/>
</dbReference>
<organism evidence="4 5">
    <name type="scientific">Vitis vinifera</name>
    <name type="common">Grape</name>
    <dbReference type="NCBI Taxonomy" id="29760"/>
    <lineage>
        <taxon>Eukaryota</taxon>
        <taxon>Viridiplantae</taxon>
        <taxon>Streptophyta</taxon>
        <taxon>Embryophyta</taxon>
        <taxon>Tracheophyta</taxon>
        <taxon>Spermatophyta</taxon>
        <taxon>Magnoliopsida</taxon>
        <taxon>eudicotyledons</taxon>
        <taxon>Gunneridae</taxon>
        <taxon>Pentapetalae</taxon>
        <taxon>rosids</taxon>
        <taxon>Vitales</taxon>
        <taxon>Vitaceae</taxon>
        <taxon>Viteae</taxon>
        <taxon>Vitis</taxon>
    </lineage>
</organism>
<evidence type="ECO:0000313" key="5">
    <source>
        <dbReference type="Proteomes" id="UP000288805"/>
    </source>
</evidence>
<dbReference type="FunFam" id="1.20.1270.10:FF:000002">
    <property type="entry name" value="Heat shock 70 kDa protein 4"/>
    <property type="match status" value="1"/>
</dbReference>
<dbReference type="InterPro" id="IPR013126">
    <property type="entry name" value="Hsp_70_fam"/>
</dbReference>
<dbReference type="EMBL" id="QGNW01000086">
    <property type="protein sequence ID" value="RVW99525.1"/>
    <property type="molecule type" value="Genomic_DNA"/>
</dbReference>
<evidence type="ECO:0000256" key="3">
    <source>
        <dbReference type="SAM" id="MobiDB-lite"/>
    </source>
</evidence>
<feature type="compositionally biased region" description="Low complexity" evidence="3">
    <location>
        <begin position="147"/>
        <end position="158"/>
    </location>
</feature>